<feature type="region of interest" description="Disordered" evidence="1">
    <location>
        <begin position="1"/>
        <end position="99"/>
    </location>
</feature>
<feature type="non-terminal residue" evidence="2">
    <location>
        <position position="1"/>
    </location>
</feature>
<evidence type="ECO:0000313" key="2">
    <source>
        <dbReference type="EMBL" id="RFU31180.1"/>
    </source>
</evidence>
<evidence type="ECO:0000256" key="1">
    <source>
        <dbReference type="SAM" id="MobiDB-lite"/>
    </source>
</evidence>
<dbReference type="AlphaFoldDB" id="A0A3E2HCQ9"/>
<feature type="compositionally biased region" description="Polar residues" evidence="1">
    <location>
        <begin position="81"/>
        <end position="90"/>
    </location>
</feature>
<gene>
    <name evidence="2" type="ORF">B7463_g5149</name>
</gene>
<reference evidence="2 3" key="1">
    <citation type="submission" date="2018-05" db="EMBL/GenBank/DDBJ databases">
        <title>Draft genome sequence of Scytalidium lignicola DSM 105466, a ubiquitous saprotrophic fungus.</title>
        <authorList>
            <person name="Buettner E."/>
            <person name="Gebauer A.M."/>
            <person name="Hofrichter M."/>
            <person name="Liers C."/>
            <person name="Kellner H."/>
        </authorList>
    </citation>
    <scope>NUCLEOTIDE SEQUENCE [LARGE SCALE GENOMIC DNA]</scope>
    <source>
        <strain evidence="2 3">DSM 105466</strain>
    </source>
</reference>
<dbReference type="Proteomes" id="UP000258309">
    <property type="component" value="Unassembled WGS sequence"/>
</dbReference>
<proteinExistence type="predicted"/>
<evidence type="ECO:0000313" key="3">
    <source>
        <dbReference type="Proteomes" id="UP000258309"/>
    </source>
</evidence>
<comment type="caution">
    <text evidence="2">The sequence shown here is derived from an EMBL/GenBank/DDBJ whole genome shotgun (WGS) entry which is preliminary data.</text>
</comment>
<keyword evidence="3" id="KW-1185">Reference proteome</keyword>
<dbReference type="EMBL" id="NCSJ02000082">
    <property type="protein sequence ID" value="RFU31180.1"/>
    <property type="molecule type" value="Genomic_DNA"/>
</dbReference>
<protein>
    <submittedName>
        <fullName evidence="2">Uncharacterized protein</fullName>
    </submittedName>
</protein>
<accession>A0A3E2HCQ9</accession>
<sequence length="143" mass="15026">IQGVEGLDVGDDETDQHADDGCDVGLEGQVEPFGPSPVRMVSSENAKGKDEVDDDQDNDTSGSEDGGSNCQTDIVRVDCPGNSQRAGNDTTRAEAEDHARHEKLLTAALIDLKDGHVGDGTDEEENQIDTLDGNIDALCGDAT</sequence>
<feature type="non-terminal residue" evidence="2">
    <location>
        <position position="143"/>
    </location>
</feature>
<organism evidence="2 3">
    <name type="scientific">Scytalidium lignicola</name>
    <name type="common">Hyphomycete</name>
    <dbReference type="NCBI Taxonomy" id="5539"/>
    <lineage>
        <taxon>Eukaryota</taxon>
        <taxon>Fungi</taxon>
        <taxon>Dikarya</taxon>
        <taxon>Ascomycota</taxon>
        <taxon>Pezizomycotina</taxon>
        <taxon>Leotiomycetes</taxon>
        <taxon>Leotiomycetes incertae sedis</taxon>
        <taxon>Scytalidium</taxon>
    </lineage>
</organism>
<name>A0A3E2HCQ9_SCYLI</name>
<feature type="compositionally biased region" description="Polar residues" evidence="1">
    <location>
        <begin position="59"/>
        <end position="72"/>
    </location>
</feature>